<sequence length="246" mass="27337">MARFSSSPKTVDSPGDTGTYDGYASNAKPKPSNDFYDILGKIIDFGVKIVGVIIYIPARILDNFVDHNKAGVKVLAAAIFMVGIAMSSDSFFQAFGGQPLFPFWEDSWIGIGWLWIWTKINFWAAVVVALAVMWIESKAIRGKKPEQAKSAYEEIKHHTVPEKNKGAIDLVEARRLDYKRAGMGERSILGLFILVVVVADILATFVMSRNPWGQPVLTFIGMFLYNFVSLVAGEAGYVLWCEADRK</sequence>
<comment type="caution">
    <text evidence="2">The sequence shown here is derived from an EMBL/GenBank/DDBJ whole genome shotgun (WGS) entry which is preliminary data.</text>
</comment>
<dbReference type="Proteomes" id="UP000753908">
    <property type="component" value="Unassembled WGS sequence"/>
</dbReference>
<keyword evidence="1" id="KW-0472">Membrane</keyword>
<organism evidence="2 3">
    <name type="scientific">Symplocastrum torsivum CPER-KK1</name>
    <dbReference type="NCBI Taxonomy" id="450513"/>
    <lineage>
        <taxon>Bacteria</taxon>
        <taxon>Bacillati</taxon>
        <taxon>Cyanobacteriota</taxon>
        <taxon>Cyanophyceae</taxon>
        <taxon>Oscillatoriophycideae</taxon>
        <taxon>Oscillatoriales</taxon>
        <taxon>Microcoleaceae</taxon>
        <taxon>Symplocastrum</taxon>
    </lineage>
</organism>
<name>A0A951PRV7_9CYAN</name>
<proteinExistence type="predicted"/>
<evidence type="ECO:0000256" key="1">
    <source>
        <dbReference type="SAM" id="Phobius"/>
    </source>
</evidence>
<evidence type="ECO:0000313" key="2">
    <source>
        <dbReference type="EMBL" id="MBW4547689.1"/>
    </source>
</evidence>
<accession>A0A951PRV7</accession>
<evidence type="ECO:0000313" key="3">
    <source>
        <dbReference type="Proteomes" id="UP000753908"/>
    </source>
</evidence>
<feature type="transmembrane region" description="Helical" evidence="1">
    <location>
        <begin position="219"/>
        <end position="240"/>
    </location>
</feature>
<reference evidence="2" key="2">
    <citation type="journal article" date="2022" name="Microbiol. Resour. Announc.">
        <title>Metagenome Sequencing to Explore Phylogenomics of Terrestrial Cyanobacteria.</title>
        <authorList>
            <person name="Ward R.D."/>
            <person name="Stajich J.E."/>
            <person name="Johansen J.R."/>
            <person name="Huntemann M."/>
            <person name="Clum A."/>
            <person name="Foster B."/>
            <person name="Foster B."/>
            <person name="Roux S."/>
            <person name="Palaniappan K."/>
            <person name="Varghese N."/>
            <person name="Mukherjee S."/>
            <person name="Reddy T.B.K."/>
            <person name="Daum C."/>
            <person name="Copeland A."/>
            <person name="Chen I.A."/>
            <person name="Ivanova N.N."/>
            <person name="Kyrpides N.C."/>
            <person name="Shapiro N."/>
            <person name="Eloe-Fadrosh E.A."/>
            <person name="Pietrasiak N."/>
        </authorList>
    </citation>
    <scope>NUCLEOTIDE SEQUENCE</scope>
    <source>
        <strain evidence="2">CPER-KK1</strain>
    </source>
</reference>
<keyword evidence="1" id="KW-0812">Transmembrane</keyword>
<feature type="transmembrane region" description="Helical" evidence="1">
    <location>
        <begin position="38"/>
        <end position="58"/>
    </location>
</feature>
<feature type="transmembrane region" description="Helical" evidence="1">
    <location>
        <begin position="108"/>
        <end position="135"/>
    </location>
</feature>
<dbReference type="AlphaFoldDB" id="A0A951PRV7"/>
<gene>
    <name evidence="2" type="ORF">KME25_25090</name>
</gene>
<feature type="transmembrane region" description="Helical" evidence="1">
    <location>
        <begin position="70"/>
        <end position="88"/>
    </location>
</feature>
<feature type="transmembrane region" description="Helical" evidence="1">
    <location>
        <begin position="188"/>
        <end position="207"/>
    </location>
</feature>
<keyword evidence="1" id="KW-1133">Transmembrane helix</keyword>
<reference evidence="2" key="1">
    <citation type="submission" date="2021-05" db="EMBL/GenBank/DDBJ databases">
        <authorList>
            <person name="Pietrasiak N."/>
            <person name="Ward R."/>
            <person name="Stajich J.E."/>
            <person name="Kurbessoian T."/>
        </authorList>
    </citation>
    <scope>NUCLEOTIDE SEQUENCE</scope>
    <source>
        <strain evidence="2">CPER-KK1</strain>
    </source>
</reference>
<dbReference type="EMBL" id="JAHHIF010000046">
    <property type="protein sequence ID" value="MBW4547689.1"/>
    <property type="molecule type" value="Genomic_DNA"/>
</dbReference>
<protein>
    <submittedName>
        <fullName evidence="2">Uncharacterized protein</fullName>
    </submittedName>
</protein>